<dbReference type="Pfam" id="PF17822">
    <property type="entry name" value="ARMH2"/>
    <property type="match status" value="1"/>
</dbReference>
<keyword evidence="2" id="KW-1185">Reference proteome</keyword>
<reference evidence="1" key="3">
    <citation type="submission" date="2025-09" db="UniProtKB">
        <authorList>
            <consortium name="Ensembl"/>
        </authorList>
    </citation>
    <scope>IDENTIFICATION</scope>
</reference>
<dbReference type="Ensembl" id="ENSOGAT00000027428.1">
    <property type="protein sequence ID" value="ENSOGAP00000018987.1"/>
    <property type="gene ID" value="ENSOGAG00000031563.1"/>
</dbReference>
<dbReference type="GeneTree" id="ENSGT00530000068834"/>
<gene>
    <name evidence="1" type="primary">ARMH2</name>
</gene>
<protein>
    <submittedName>
        <fullName evidence="1">Armadillo like helical domain containing 2</fullName>
    </submittedName>
</protein>
<reference evidence="2" key="1">
    <citation type="submission" date="2011-03" db="EMBL/GenBank/DDBJ databases">
        <title>Version 3 of the genome sequence of Otolemur garnettii (Bushbaby).</title>
        <authorList>
            <consortium name="The Broad Institute Genome Sequencing Platform"/>
            <person name="Di Palma F."/>
            <person name="Johnson J."/>
            <person name="Lander E.S."/>
            <person name="Lindblad-Toh K."/>
            <person name="Jaffe D.B."/>
            <person name="Gnerre S."/>
            <person name="MacCallum I."/>
            <person name="Przybylski D."/>
            <person name="Ribeiro F.J."/>
            <person name="Burton J.N."/>
            <person name="Walker B.J."/>
            <person name="Sharpe T."/>
            <person name="Hall G."/>
        </authorList>
    </citation>
    <scope>NUCLEOTIDE SEQUENCE [LARGE SCALE GENOMIC DNA]</scope>
</reference>
<sequence>STMARSSDICVRIWVKIHSYFVRLCQQLQNFWNFSTVTVKSFFFKKEEDEEEEKFSSADSIFHKEKFVALGHMLKDNSLSLEKRAEAARQIGLLAFTGGPTAGKFATEYMKEVAYLLQYEKMAPKLKILLIQSVACWCYLNPVSQKKAKNMRFIPIFISCLEKSSESPTTNENEVLVKFWTCYALSAMTCNNSSVVRELREYPNLKYHLHELAGYCWRGWSENFAEVLYFLIGLHKH</sequence>
<dbReference type="OMA" id="GWPENFA"/>
<dbReference type="eggNOG" id="ENOG502S56C">
    <property type="taxonomic scope" value="Eukaryota"/>
</dbReference>
<accession>H0XS95</accession>
<proteinExistence type="predicted"/>
<dbReference type="PANTHER" id="PTHR37679:SF1">
    <property type="entry name" value="ARMADILLO-LIKE HELICAL DOMAIN-CONTAINING PROTEIN 2"/>
    <property type="match status" value="1"/>
</dbReference>
<dbReference type="EMBL" id="AAQR03056107">
    <property type="status" value="NOT_ANNOTATED_CDS"/>
    <property type="molecule type" value="Genomic_DNA"/>
</dbReference>
<dbReference type="Proteomes" id="UP000005225">
    <property type="component" value="Unassembled WGS sequence"/>
</dbReference>
<dbReference type="InParanoid" id="H0XS95"/>
<evidence type="ECO:0000313" key="2">
    <source>
        <dbReference type="Proteomes" id="UP000005225"/>
    </source>
</evidence>
<dbReference type="SUPFAM" id="SSF48371">
    <property type="entry name" value="ARM repeat"/>
    <property type="match status" value="1"/>
</dbReference>
<evidence type="ECO:0000313" key="1">
    <source>
        <dbReference type="Ensembl" id="ENSOGAP00000018987.1"/>
    </source>
</evidence>
<reference evidence="1" key="2">
    <citation type="submission" date="2025-08" db="UniProtKB">
        <authorList>
            <consortium name="Ensembl"/>
        </authorList>
    </citation>
    <scope>IDENTIFICATION</scope>
</reference>
<dbReference type="PANTHER" id="PTHR37679">
    <property type="entry name" value="ARMADILLO-LIKE HELICAL DOMAIN-CONTAINING PROTEIN 2"/>
    <property type="match status" value="1"/>
</dbReference>
<dbReference type="AlphaFoldDB" id="H0XS95"/>
<organism evidence="1 2">
    <name type="scientific">Otolemur garnettii</name>
    <name type="common">Small-eared galago</name>
    <name type="synonym">Garnett's greater bushbaby</name>
    <dbReference type="NCBI Taxonomy" id="30611"/>
    <lineage>
        <taxon>Eukaryota</taxon>
        <taxon>Metazoa</taxon>
        <taxon>Chordata</taxon>
        <taxon>Craniata</taxon>
        <taxon>Vertebrata</taxon>
        <taxon>Euteleostomi</taxon>
        <taxon>Mammalia</taxon>
        <taxon>Eutheria</taxon>
        <taxon>Euarchontoglires</taxon>
        <taxon>Primates</taxon>
        <taxon>Strepsirrhini</taxon>
        <taxon>Lorisiformes</taxon>
        <taxon>Galagidae</taxon>
        <taxon>Otolemur</taxon>
    </lineage>
</organism>
<dbReference type="InterPro" id="IPR040268">
    <property type="entry name" value="ARMH2"/>
</dbReference>
<name>H0XS95_OTOGA</name>
<dbReference type="HOGENOM" id="CLU_104877_0_0_1"/>
<dbReference type="InterPro" id="IPR016024">
    <property type="entry name" value="ARM-type_fold"/>
</dbReference>